<proteinExistence type="predicted"/>
<organism evidence="1">
    <name type="scientific">Anguilla anguilla</name>
    <name type="common">European freshwater eel</name>
    <name type="synonym">Muraena anguilla</name>
    <dbReference type="NCBI Taxonomy" id="7936"/>
    <lineage>
        <taxon>Eukaryota</taxon>
        <taxon>Metazoa</taxon>
        <taxon>Chordata</taxon>
        <taxon>Craniata</taxon>
        <taxon>Vertebrata</taxon>
        <taxon>Euteleostomi</taxon>
        <taxon>Actinopterygii</taxon>
        <taxon>Neopterygii</taxon>
        <taxon>Teleostei</taxon>
        <taxon>Anguilliformes</taxon>
        <taxon>Anguillidae</taxon>
        <taxon>Anguilla</taxon>
    </lineage>
</organism>
<protein>
    <submittedName>
        <fullName evidence="1">Uncharacterized protein</fullName>
    </submittedName>
</protein>
<name>A0A0E9TZ25_ANGAN</name>
<dbReference type="EMBL" id="GBXM01050594">
    <property type="protein sequence ID" value="JAH57983.1"/>
    <property type="molecule type" value="Transcribed_RNA"/>
</dbReference>
<sequence>MTQSENHSIFYQILFKPPQKTTVVLTGNKRY</sequence>
<reference evidence="1" key="1">
    <citation type="submission" date="2014-11" db="EMBL/GenBank/DDBJ databases">
        <authorList>
            <person name="Amaro Gonzalez C."/>
        </authorList>
    </citation>
    <scope>NUCLEOTIDE SEQUENCE</scope>
</reference>
<accession>A0A0E9TZ25</accession>
<dbReference type="AlphaFoldDB" id="A0A0E9TZ25"/>
<evidence type="ECO:0000313" key="1">
    <source>
        <dbReference type="EMBL" id="JAH57983.1"/>
    </source>
</evidence>
<reference evidence="1" key="2">
    <citation type="journal article" date="2015" name="Fish Shellfish Immunol.">
        <title>Early steps in the European eel (Anguilla anguilla)-Vibrio vulnificus interaction in the gills: Role of the RtxA13 toxin.</title>
        <authorList>
            <person name="Callol A."/>
            <person name="Pajuelo D."/>
            <person name="Ebbesson L."/>
            <person name="Teles M."/>
            <person name="MacKenzie S."/>
            <person name="Amaro C."/>
        </authorList>
    </citation>
    <scope>NUCLEOTIDE SEQUENCE</scope>
</reference>